<comment type="caution">
    <text evidence="5">The sequence shown here is derived from an EMBL/GenBank/DDBJ whole genome shotgun (WGS) entry which is preliminary data.</text>
</comment>
<gene>
    <name evidence="5" type="ORF">US86_C0023G0007</name>
</gene>
<dbReference type="InterPro" id="IPR045853">
    <property type="entry name" value="Pep_chain_release_fac_I_sf"/>
</dbReference>
<keyword evidence="3" id="KW-0648">Protein biosynthesis</keyword>
<evidence type="ECO:0000256" key="3">
    <source>
        <dbReference type="ARBA" id="ARBA00022917"/>
    </source>
</evidence>
<feature type="domain" description="Prokaryotic-type class I peptide chain release factors" evidence="4">
    <location>
        <begin position="114"/>
        <end position="130"/>
    </location>
</feature>
<dbReference type="Proteomes" id="UP000034235">
    <property type="component" value="Unassembled WGS sequence"/>
</dbReference>
<dbReference type="Pfam" id="PF00472">
    <property type="entry name" value="RF-1"/>
    <property type="match status" value="1"/>
</dbReference>
<evidence type="ECO:0000256" key="2">
    <source>
        <dbReference type="ARBA" id="ARBA00022481"/>
    </source>
</evidence>
<proteinExistence type="inferred from homology"/>
<dbReference type="EMBL" id="LBUP01000023">
    <property type="protein sequence ID" value="KKQ64367.1"/>
    <property type="molecule type" value="Genomic_DNA"/>
</dbReference>
<dbReference type="SUPFAM" id="SSF75620">
    <property type="entry name" value="Release factor"/>
    <property type="match status" value="1"/>
</dbReference>
<accession>A0A0G0JCC6</accession>
<dbReference type="GO" id="GO:0005737">
    <property type="term" value="C:cytoplasm"/>
    <property type="evidence" value="ECO:0007669"/>
    <property type="project" value="UniProtKB-ARBA"/>
</dbReference>
<comment type="similarity">
    <text evidence="1">Belongs to the prokaryotic/mitochondrial release factor family.</text>
</comment>
<dbReference type="PATRIC" id="fig|1618422.5.peg.1251"/>
<dbReference type="Gene3D" id="3.30.160.20">
    <property type="match status" value="1"/>
</dbReference>
<organism evidence="5 6">
    <name type="scientific">Candidatus Daviesbacteria bacterium GW2011_GWA2_38_24</name>
    <dbReference type="NCBI Taxonomy" id="1618422"/>
    <lineage>
        <taxon>Bacteria</taxon>
        <taxon>Candidatus Daviesiibacteriota</taxon>
    </lineage>
</organism>
<dbReference type="PROSITE" id="PS00745">
    <property type="entry name" value="RF_PROK_I"/>
    <property type="match status" value="1"/>
</dbReference>
<reference evidence="5 6" key="1">
    <citation type="journal article" date="2015" name="Nature">
        <title>rRNA introns, odd ribosomes, and small enigmatic genomes across a large radiation of phyla.</title>
        <authorList>
            <person name="Brown C.T."/>
            <person name="Hug L.A."/>
            <person name="Thomas B.C."/>
            <person name="Sharon I."/>
            <person name="Castelle C.J."/>
            <person name="Singh A."/>
            <person name="Wilkins M.J."/>
            <person name="Williams K.H."/>
            <person name="Banfield J.F."/>
        </authorList>
    </citation>
    <scope>NUCLEOTIDE SEQUENCE [LARGE SCALE GENOMIC DNA]</scope>
</reference>
<sequence length="230" mass="26199">MLINPNIAIIEALPGVGGDESKLWMEELLGSYLLFAQKKGFKYANLDEKTIKINGTDAFNLFKNETGVHRVQRIPDTERKGRVHTSTCIIVVLPQIIQSDVRINQGDLDWQFYRSGGHGGQNVNKVSTAVRLTHRPSGIVVTASRERFQEANRKIALDLLNAKLYQLEEEKKKGMRHSYVTNVGIGDRAEKIRTYNFPQNRLTDHRIGKSFHNLEDIIEEGKWDKVFAPQ</sequence>
<name>A0A0G0JCC6_9BACT</name>
<dbReference type="InterPro" id="IPR050057">
    <property type="entry name" value="Prokaryotic/Mito_RF"/>
</dbReference>
<evidence type="ECO:0000259" key="4">
    <source>
        <dbReference type="PROSITE" id="PS00745"/>
    </source>
</evidence>
<dbReference type="AlphaFoldDB" id="A0A0G0JCC6"/>
<dbReference type="InterPro" id="IPR005139">
    <property type="entry name" value="PCRF"/>
</dbReference>
<evidence type="ECO:0000313" key="6">
    <source>
        <dbReference type="Proteomes" id="UP000034235"/>
    </source>
</evidence>
<evidence type="ECO:0000313" key="5">
    <source>
        <dbReference type="EMBL" id="KKQ64367.1"/>
    </source>
</evidence>
<dbReference type="PANTHER" id="PTHR43804:SF7">
    <property type="entry name" value="LD18447P"/>
    <property type="match status" value="1"/>
</dbReference>
<dbReference type="PANTHER" id="PTHR43804">
    <property type="entry name" value="LD18447P"/>
    <property type="match status" value="1"/>
</dbReference>
<protein>
    <submittedName>
        <fullName evidence="5">Peptide chain release factor</fullName>
    </submittedName>
</protein>
<evidence type="ECO:0000256" key="1">
    <source>
        <dbReference type="ARBA" id="ARBA00010835"/>
    </source>
</evidence>
<keyword evidence="2" id="KW-0488">Methylation</keyword>
<dbReference type="GO" id="GO:0003747">
    <property type="term" value="F:translation release factor activity"/>
    <property type="evidence" value="ECO:0007669"/>
    <property type="project" value="InterPro"/>
</dbReference>
<dbReference type="InterPro" id="IPR000352">
    <property type="entry name" value="Pep_chain_release_fac_I"/>
</dbReference>
<dbReference type="Gene3D" id="3.30.70.1660">
    <property type="match status" value="2"/>
</dbReference>
<dbReference type="Pfam" id="PF03462">
    <property type="entry name" value="PCRF"/>
    <property type="match status" value="1"/>
</dbReference>